<feature type="domain" description="Transglutaminase-like" evidence="8">
    <location>
        <begin position="183"/>
        <end position="276"/>
    </location>
</feature>
<keyword evidence="3" id="KW-0808">Transferase</keyword>
<evidence type="ECO:0000313" key="9">
    <source>
        <dbReference type="EMBL" id="KAF6022093.1"/>
    </source>
</evidence>
<dbReference type="InterPro" id="IPR013808">
    <property type="entry name" value="Transglutaminase_AS"/>
</dbReference>
<dbReference type="Proteomes" id="UP000593567">
    <property type="component" value="Unassembled WGS sequence"/>
</dbReference>
<dbReference type="InterPro" id="IPR002931">
    <property type="entry name" value="Transglutaminase-like"/>
</dbReference>
<comment type="caution">
    <text evidence="9">The sequence shown here is derived from an EMBL/GenBank/DDBJ whole genome shotgun (WGS) entry which is preliminary data.</text>
</comment>
<dbReference type="EMBL" id="VXIV02002903">
    <property type="protein sequence ID" value="KAF6022093.1"/>
    <property type="molecule type" value="Genomic_DNA"/>
</dbReference>
<dbReference type="Gene3D" id="3.90.260.10">
    <property type="entry name" value="Transglutaminase-like"/>
    <property type="match status" value="1"/>
</dbReference>
<keyword evidence="4" id="KW-0479">Metal-binding</keyword>
<accession>A0A7J7J7Q8</accession>
<protein>
    <recommendedName>
        <fullName evidence="7">protein-glutamine gamma-glutamyltransferase</fullName>
        <ecNumber evidence="7">2.3.2.13</ecNumber>
    </recommendedName>
</protein>
<keyword evidence="10" id="KW-1185">Reference proteome</keyword>
<dbReference type="EC" id="2.3.2.13" evidence="7"/>
<sequence length="401" mass="45980">MVEMVELLIYSPPKCAVGKWNLKFDAVYVDDDVKLYPCPQTRLLLHKHTYCSMHGVKVSYHFLELYDAVYMKDETWRKEYVLNDTGKIYTGNYKQIYGRPWNFGQFESISLETALYVLNELTKIPITFRGSPTLISRKMSALVNSSDDNGILTGRWDGEYSDGVSPTKWTGSVAILQKYMETKQPVEYGQCWVFSGVMTTVCRALGIPTRSVTNFASAHDTDGSLTIDMHWDENEEHMPELDTDSVWNFHVWNECWMTRPDLQEGYGGWQAVDATPQETSDGIYCAGPASLVAIKNGNVGVTFDTPFIFAEVNADKVHWVKQKDGSVEKLFERRVVGKKISTKRAGSSRDFSVDMWNPDREDITDQYKYPEGHQRSELRFGEPMRCQQNQLLIKRVIVKRT</sequence>
<evidence type="ECO:0000256" key="1">
    <source>
        <dbReference type="ARBA" id="ARBA00001913"/>
    </source>
</evidence>
<evidence type="ECO:0000256" key="7">
    <source>
        <dbReference type="ARBA" id="ARBA00024222"/>
    </source>
</evidence>
<dbReference type="SMART" id="SM00460">
    <property type="entry name" value="TGc"/>
    <property type="match status" value="1"/>
</dbReference>
<dbReference type="GO" id="GO:0003810">
    <property type="term" value="F:protein-glutamine gamma-glutamyltransferase activity"/>
    <property type="evidence" value="ECO:0007669"/>
    <property type="project" value="UniProtKB-EC"/>
</dbReference>
<gene>
    <name evidence="9" type="ORF">EB796_019593</name>
</gene>
<dbReference type="PANTHER" id="PTHR11590:SF40">
    <property type="entry name" value="HEMOCYTE PROTEIN-GLUTAMINE GAMMA-GLUTAMYLTRANSFERASE-LIKE PROTEIN"/>
    <property type="match status" value="1"/>
</dbReference>
<evidence type="ECO:0000259" key="8">
    <source>
        <dbReference type="SMART" id="SM00460"/>
    </source>
</evidence>
<name>A0A7J7J7Q8_BUGNE</name>
<dbReference type="GO" id="GO:0046872">
    <property type="term" value="F:metal ion binding"/>
    <property type="evidence" value="ECO:0007669"/>
    <property type="project" value="UniProtKB-KW"/>
</dbReference>
<dbReference type="PROSITE" id="PS00547">
    <property type="entry name" value="TRANSGLUTAMINASES"/>
    <property type="match status" value="1"/>
</dbReference>
<keyword evidence="5" id="KW-0106">Calcium</keyword>
<comment type="cofactor">
    <cofactor evidence="1">
        <name>Ca(2+)</name>
        <dbReference type="ChEBI" id="CHEBI:29108"/>
    </cofactor>
</comment>
<dbReference type="Pfam" id="PF01841">
    <property type="entry name" value="Transglut_core"/>
    <property type="match status" value="1"/>
</dbReference>
<keyword evidence="6" id="KW-0012">Acyltransferase</keyword>
<dbReference type="FunFam" id="3.90.260.10:FF:000001">
    <property type="entry name" value="Protein-glutamine gamma-glutamyltransferase 2"/>
    <property type="match status" value="1"/>
</dbReference>
<organism evidence="9 10">
    <name type="scientific">Bugula neritina</name>
    <name type="common">Brown bryozoan</name>
    <name type="synonym">Sertularia neritina</name>
    <dbReference type="NCBI Taxonomy" id="10212"/>
    <lineage>
        <taxon>Eukaryota</taxon>
        <taxon>Metazoa</taxon>
        <taxon>Spiralia</taxon>
        <taxon>Lophotrochozoa</taxon>
        <taxon>Bryozoa</taxon>
        <taxon>Gymnolaemata</taxon>
        <taxon>Cheilostomatida</taxon>
        <taxon>Flustrina</taxon>
        <taxon>Buguloidea</taxon>
        <taxon>Bugulidae</taxon>
        <taxon>Bugula</taxon>
    </lineage>
</organism>
<evidence type="ECO:0000256" key="3">
    <source>
        <dbReference type="ARBA" id="ARBA00022679"/>
    </source>
</evidence>
<dbReference type="PANTHER" id="PTHR11590">
    <property type="entry name" value="PROTEIN-GLUTAMINE GAMMA-GLUTAMYLTRANSFERASE"/>
    <property type="match status" value="1"/>
</dbReference>
<dbReference type="InterPro" id="IPR038765">
    <property type="entry name" value="Papain-like_cys_pep_sf"/>
</dbReference>
<evidence type="ECO:0000256" key="4">
    <source>
        <dbReference type="ARBA" id="ARBA00022723"/>
    </source>
</evidence>
<comment type="similarity">
    <text evidence="2">Belongs to the transglutaminase superfamily. Transglutaminase family.</text>
</comment>
<dbReference type="SUPFAM" id="SSF54001">
    <property type="entry name" value="Cysteine proteinases"/>
    <property type="match status" value="1"/>
</dbReference>
<dbReference type="InterPro" id="IPR036985">
    <property type="entry name" value="Transglutaminase-like_sf"/>
</dbReference>
<evidence type="ECO:0000313" key="10">
    <source>
        <dbReference type="Proteomes" id="UP000593567"/>
    </source>
</evidence>
<dbReference type="AlphaFoldDB" id="A0A7J7J7Q8"/>
<evidence type="ECO:0000256" key="2">
    <source>
        <dbReference type="ARBA" id="ARBA00005968"/>
    </source>
</evidence>
<evidence type="ECO:0000256" key="6">
    <source>
        <dbReference type="ARBA" id="ARBA00023315"/>
    </source>
</evidence>
<proteinExistence type="inferred from homology"/>
<dbReference type="OrthoDB" id="437511at2759"/>
<dbReference type="InterPro" id="IPR050779">
    <property type="entry name" value="Transglutaminase"/>
</dbReference>
<evidence type="ECO:0000256" key="5">
    <source>
        <dbReference type="ARBA" id="ARBA00022837"/>
    </source>
</evidence>
<reference evidence="9" key="1">
    <citation type="submission" date="2020-06" db="EMBL/GenBank/DDBJ databases">
        <title>Draft genome of Bugula neritina, a colonial animal packing powerful symbionts and potential medicines.</title>
        <authorList>
            <person name="Rayko M."/>
        </authorList>
    </citation>
    <scope>NUCLEOTIDE SEQUENCE [LARGE SCALE GENOMIC DNA]</scope>
    <source>
        <strain evidence="9">Kwan_BN1</strain>
    </source>
</reference>